<gene>
    <name evidence="2" type="primary">dgcC_7</name>
    <name evidence="2" type="ORF">SDC9_166333</name>
</gene>
<dbReference type="Pfam" id="PF00990">
    <property type="entry name" value="GGDEF"/>
    <property type="match status" value="1"/>
</dbReference>
<reference evidence="2" key="1">
    <citation type="submission" date="2019-08" db="EMBL/GenBank/DDBJ databases">
        <authorList>
            <person name="Kucharzyk K."/>
            <person name="Murdoch R.W."/>
            <person name="Higgins S."/>
            <person name="Loffler F."/>
        </authorList>
    </citation>
    <scope>NUCLEOTIDE SEQUENCE</scope>
</reference>
<dbReference type="AlphaFoldDB" id="A0A645FWT5"/>
<dbReference type="PANTHER" id="PTHR45138">
    <property type="entry name" value="REGULATORY COMPONENTS OF SENSORY TRANSDUCTION SYSTEM"/>
    <property type="match status" value="1"/>
</dbReference>
<dbReference type="NCBIfam" id="TIGR00254">
    <property type="entry name" value="GGDEF"/>
    <property type="match status" value="1"/>
</dbReference>
<proteinExistence type="predicted"/>
<dbReference type="EC" id="2.7.7.65" evidence="2"/>
<dbReference type="PROSITE" id="PS50887">
    <property type="entry name" value="GGDEF"/>
    <property type="match status" value="1"/>
</dbReference>
<dbReference type="SMART" id="SM00267">
    <property type="entry name" value="GGDEF"/>
    <property type="match status" value="1"/>
</dbReference>
<dbReference type="InterPro" id="IPR050469">
    <property type="entry name" value="Diguanylate_Cyclase"/>
</dbReference>
<dbReference type="InterPro" id="IPR029787">
    <property type="entry name" value="Nucleotide_cyclase"/>
</dbReference>
<dbReference type="CDD" id="cd01949">
    <property type="entry name" value="GGDEF"/>
    <property type="match status" value="1"/>
</dbReference>
<organism evidence="2">
    <name type="scientific">bioreactor metagenome</name>
    <dbReference type="NCBI Taxonomy" id="1076179"/>
    <lineage>
        <taxon>unclassified sequences</taxon>
        <taxon>metagenomes</taxon>
        <taxon>ecological metagenomes</taxon>
    </lineage>
</organism>
<name>A0A645FWT5_9ZZZZ</name>
<feature type="domain" description="GGDEF" evidence="1">
    <location>
        <begin position="32"/>
        <end position="167"/>
    </location>
</feature>
<evidence type="ECO:0000313" key="2">
    <source>
        <dbReference type="EMBL" id="MPN18967.1"/>
    </source>
</evidence>
<protein>
    <submittedName>
        <fullName evidence="2">Putative diguanylate cyclase DgcC</fullName>
        <ecNumber evidence="2">2.7.7.65</ecNumber>
    </submittedName>
</protein>
<comment type="caution">
    <text evidence="2">The sequence shown here is derived from an EMBL/GenBank/DDBJ whole genome shotgun (WGS) entry which is preliminary data.</text>
</comment>
<dbReference type="SUPFAM" id="SSF55073">
    <property type="entry name" value="Nucleotide cyclase"/>
    <property type="match status" value="1"/>
</dbReference>
<evidence type="ECO:0000259" key="1">
    <source>
        <dbReference type="PROSITE" id="PS50887"/>
    </source>
</evidence>
<sequence length="168" mass="19747">MHEQAKRDPLTGLGNRMAYDEYLTIWNRKSNITLSVINIDLDGFKNINDVYGHQEGDEVLKFFARKLEEVFGGIGFAIRWGGDEFILLLNEKRRERLEKYVKMLNDKIDAYNDSNDMPYRIQFSCGIAIFDDSFDNVYDFIRHSDKLMYQEKQKKMCLKNLVETPAPD</sequence>
<dbReference type="InterPro" id="IPR043128">
    <property type="entry name" value="Rev_trsase/Diguanyl_cyclase"/>
</dbReference>
<dbReference type="InterPro" id="IPR000160">
    <property type="entry name" value="GGDEF_dom"/>
</dbReference>
<dbReference type="GO" id="GO:0052621">
    <property type="term" value="F:diguanylate cyclase activity"/>
    <property type="evidence" value="ECO:0007669"/>
    <property type="project" value="UniProtKB-EC"/>
</dbReference>
<dbReference type="PANTHER" id="PTHR45138:SF9">
    <property type="entry name" value="DIGUANYLATE CYCLASE DGCM-RELATED"/>
    <property type="match status" value="1"/>
</dbReference>
<keyword evidence="2" id="KW-0548">Nucleotidyltransferase</keyword>
<accession>A0A645FWT5</accession>
<keyword evidence="2" id="KW-0808">Transferase</keyword>
<dbReference type="Gene3D" id="3.30.70.270">
    <property type="match status" value="1"/>
</dbReference>
<dbReference type="EMBL" id="VSSQ01066420">
    <property type="protein sequence ID" value="MPN18967.1"/>
    <property type="molecule type" value="Genomic_DNA"/>
</dbReference>